<dbReference type="InterPro" id="IPR011013">
    <property type="entry name" value="Gal_mutarotase_sf_dom"/>
</dbReference>
<dbReference type="AlphaFoldDB" id="A0A7R9Q0R2"/>
<comment type="cofactor">
    <cofactor evidence="18">
        <name>Zn(2+)</name>
        <dbReference type="ChEBI" id="CHEBI:29105"/>
    </cofactor>
    <text evidence="18">Binds 1 zinc ion per subunit.</text>
</comment>
<evidence type="ECO:0000256" key="16">
    <source>
        <dbReference type="ARBA" id="ARBA00023242"/>
    </source>
</evidence>
<feature type="compositionally biased region" description="Basic and acidic residues" evidence="19">
    <location>
        <begin position="892"/>
        <end position="908"/>
    </location>
</feature>
<evidence type="ECO:0000256" key="10">
    <source>
        <dbReference type="ARBA" id="ARBA00022833"/>
    </source>
</evidence>
<dbReference type="GO" id="GO:0016360">
    <property type="term" value="P:sensory organ precursor cell fate determination"/>
    <property type="evidence" value="ECO:0007669"/>
    <property type="project" value="UniProtKB-ARBA"/>
</dbReference>
<dbReference type="Gene3D" id="2.70.98.30">
    <property type="entry name" value="Golgi alpha-mannosidase II, domain 4"/>
    <property type="match status" value="1"/>
</dbReference>
<evidence type="ECO:0000256" key="12">
    <source>
        <dbReference type="ARBA" id="ARBA00023015"/>
    </source>
</evidence>
<dbReference type="PROSITE" id="PS50888">
    <property type="entry name" value="BHLH"/>
    <property type="match status" value="1"/>
</dbReference>
<dbReference type="InterPro" id="IPR036638">
    <property type="entry name" value="HLH_DNA-bd_sf"/>
</dbReference>
<keyword evidence="17 18" id="KW-0326">Glycosidase</keyword>
<evidence type="ECO:0000256" key="18">
    <source>
        <dbReference type="RuleBase" id="RU361199"/>
    </source>
</evidence>
<dbReference type="Gene3D" id="4.10.280.10">
    <property type="entry name" value="Helix-loop-helix DNA-binding domain"/>
    <property type="match status" value="1"/>
</dbReference>
<evidence type="ECO:0000259" key="20">
    <source>
        <dbReference type="PROSITE" id="PS50888"/>
    </source>
</evidence>
<evidence type="ECO:0000256" key="2">
    <source>
        <dbReference type="ARBA" id="ARBA00004123"/>
    </source>
</evidence>
<evidence type="ECO:0000256" key="14">
    <source>
        <dbReference type="ARBA" id="ARBA00023163"/>
    </source>
</evidence>
<dbReference type="InterPro" id="IPR027291">
    <property type="entry name" value="Glyco_hydro_38_N_sf"/>
</dbReference>
<keyword evidence="15" id="KW-0325">Glycoprotein</keyword>
<dbReference type="CDD" id="cd19715">
    <property type="entry name" value="bHLH_TS_amos_like"/>
    <property type="match status" value="1"/>
</dbReference>
<keyword evidence="13" id="KW-1015">Disulfide bond</keyword>
<dbReference type="Gene3D" id="2.60.40.1360">
    <property type="match status" value="1"/>
</dbReference>
<dbReference type="GO" id="GO:0005764">
    <property type="term" value="C:lysosome"/>
    <property type="evidence" value="ECO:0007669"/>
    <property type="project" value="TreeGrafter"/>
</dbReference>
<dbReference type="Gene3D" id="2.60.40.1180">
    <property type="entry name" value="Golgi alpha-mannosidase II"/>
    <property type="match status" value="1"/>
</dbReference>
<dbReference type="InterPro" id="IPR015341">
    <property type="entry name" value="Glyco_hydro_38_cen"/>
</dbReference>
<dbReference type="InterPro" id="IPR011330">
    <property type="entry name" value="Glyco_hydro/deAcase_b/a-brl"/>
</dbReference>
<keyword evidence="5" id="KW-0217">Developmental protein</keyword>
<reference evidence="21" key="1">
    <citation type="submission" date="2020-11" db="EMBL/GenBank/DDBJ databases">
        <authorList>
            <person name="Tran Van P."/>
        </authorList>
    </citation>
    <scope>NUCLEOTIDE SEQUENCE</scope>
</reference>
<accession>A0A7R9Q0R2</accession>
<dbReference type="GO" id="GO:0046982">
    <property type="term" value="F:protein heterodimerization activity"/>
    <property type="evidence" value="ECO:0007669"/>
    <property type="project" value="UniProtKB-ARBA"/>
</dbReference>
<dbReference type="SUPFAM" id="SSF47459">
    <property type="entry name" value="HLH, helix-loop-helix DNA-binding domain"/>
    <property type="match status" value="1"/>
</dbReference>
<dbReference type="GO" id="GO:0006013">
    <property type="term" value="P:mannose metabolic process"/>
    <property type="evidence" value="ECO:0007669"/>
    <property type="project" value="InterPro"/>
</dbReference>
<dbReference type="FunFam" id="1.20.1270.50:FF:000002">
    <property type="entry name" value="Alpha-mannosidase"/>
    <property type="match status" value="1"/>
</dbReference>
<name>A0A7R9Q0R2_9ACAR</name>
<protein>
    <recommendedName>
        <fullName evidence="4 18">Alpha-mannosidase</fullName>
        <ecNumber evidence="18">3.2.1.-</ecNumber>
    </recommendedName>
</protein>
<evidence type="ECO:0000256" key="11">
    <source>
        <dbReference type="ARBA" id="ARBA00022902"/>
    </source>
</evidence>
<dbReference type="Pfam" id="PF09261">
    <property type="entry name" value="Alpha-mann_mid"/>
    <property type="match status" value="1"/>
</dbReference>
<evidence type="ECO:0000256" key="8">
    <source>
        <dbReference type="ARBA" id="ARBA00022782"/>
    </source>
</evidence>
<dbReference type="InterPro" id="IPR011682">
    <property type="entry name" value="Glyco_hydro_38_C"/>
</dbReference>
<dbReference type="SMART" id="SM00353">
    <property type="entry name" value="HLH"/>
    <property type="match status" value="1"/>
</dbReference>
<keyword evidence="9 18" id="KW-0378">Hydrolase</keyword>
<dbReference type="FunFam" id="2.60.40.1180:FF:000018">
    <property type="entry name" value="Alpha-mannosidase"/>
    <property type="match status" value="1"/>
</dbReference>
<dbReference type="OrthoDB" id="2016903at2759"/>
<keyword evidence="10 18" id="KW-0862">Zinc</keyword>
<dbReference type="PANTHER" id="PTHR11607">
    <property type="entry name" value="ALPHA-MANNOSIDASE"/>
    <property type="match status" value="1"/>
</dbReference>
<evidence type="ECO:0000256" key="9">
    <source>
        <dbReference type="ARBA" id="ARBA00022801"/>
    </source>
</evidence>
<dbReference type="EC" id="3.2.1.-" evidence="18"/>
<dbReference type="FunFam" id="2.70.98.30:FF:000003">
    <property type="entry name" value="Alpha-mannosidase"/>
    <property type="match status" value="1"/>
</dbReference>
<dbReference type="GO" id="GO:0046872">
    <property type="term" value="F:metal ion binding"/>
    <property type="evidence" value="ECO:0007669"/>
    <property type="project" value="UniProtKB-KW"/>
</dbReference>
<sequence>EFLWMSSPSLGKKANLFTGVLPNVYWPPKNFCFDVNCFDEAITQENAERRAREFIRIAREQALQYGTNHTIITMGMDFYYRNANIWYQNLDRLMNAINALQAKERVNIVYSSPSCYLKALNGLKRNWPIKLDDFFPYADAWNAYWTGYFTSRPSLKYLIKNANNLIQSAKQLSVLSRMSDMLAPKLLPLEEALGILQHHDAVTGTSKQIVNDDYVRMTSTAMASAQEAVIDSYHYLLQNEGFVTYSSLSFCNQLNVSECAITERIDYESDAAVIIYNPLAHPVQHYIRLPVRDFRYRVRDASGGLIQTQIVPITAKIMSLPERNSMAVSELLFLAILPPLGYSSFMIDRITNDYQSIITSQESQITDGSTSSGDVILENGRISIKIDGKTGLLKQIGLKNGQLVPFKQNFFYYQGEDRFRGEKPSGAYAFNPSHHIPHEVSNAATFKIVRGRLVDEIHQTFKPWLTQVIRLYRDYDYVEFDWVVGPIPVRNWLHDQGLEIITRYDSNFQNNGTFFTDSNSRETIRRIRHFRPTWDLETSEVVASNYYPVTSWIFIRDYAQDLQMTVLTDRSEGGSSMSDGNIELMLHRRLLFDDGYGMEEALNEPGVDGKGLVVRGKHRLIISDIQQSVRQMRTMSKTLTWRPVPMFRKLRPTAGRTRSRAISRSDDYINFVGINKMLPKNIHLLTLEAWDDNYVLIRLEHFYEINEDSEYSTPTDVSLRNLFTTFRIIHVKEMTLSANQELSSADRRRMVWSPDFDPYANYKSAYDRVDNSGVRDRPVIVGNTNDSNDCFERSLQLILKTGEDNFNCGYRAGLIVSEMNVKNNICYQNHSSDSVSAHQLYAESVDDFSSYGSPSDDSTLQRVFIAKHLNETNRGIVSSTTIASKQTKHHNKPVDKKKVPKKSTDKKLSKLGTSGESIAPIVVIKKRRLAANARERKRMHSLNTAFDRLREVVPGIGDDSKLSKYETLQMAQQYILALNELLVKA</sequence>
<gene>
    <name evidence="21" type="ORF">OSB1V03_LOCUS7589</name>
</gene>
<keyword evidence="6 18" id="KW-0479">Metal-binding</keyword>
<comment type="similarity">
    <text evidence="3 18">Belongs to the glycosyl hydrolase 38 family.</text>
</comment>
<dbReference type="InterPro" id="IPR013780">
    <property type="entry name" value="Glyco_hydro_b"/>
</dbReference>
<evidence type="ECO:0000256" key="1">
    <source>
        <dbReference type="ARBA" id="ARBA00000365"/>
    </source>
</evidence>
<dbReference type="Proteomes" id="UP000759131">
    <property type="component" value="Unassembled WGS sequence"/>
</dbReference>
<evidence type="ECO:0000256" key="6">
    <source>
        <dbReference type="ARBA" id="ARBA00022723"/>
    </source>
</evidence>
<comment type="catalytic activity">
    <reaction evidence="1">
        <text>Hydrolysis of terminal, non-reducing alpha-D-mannose residues in alpha-D-mannosides.</text>
        <dbReference type="EC" id="3.2.1.24"/>
    </reaction>
</comment>
<dbReference type="Pfam" id="PF01074">
    <property type="entry name" value="Glyco_hydro_38N"/>
    <property type="match status" value="1"/>
</dbReference>
<dbReference type="InterPro" id="IPR028995">
    <property type="entry name" value="Glyco_hydro_57/38_cen_sf"/>
</dbReference>
<dbReference type="InterPro" id="IPR011598">
    <property type="entry name" value="bHLH_dom"/>
</dbReference>
<dbReference type="GO" id="GO:0004559">
    <property type="term" value="F:alpha-mannosidase activity"/>
    <property type="evidence" value="ECO:0007669"/>
    <property type="project" value="UniProtKB-EC"/>
</dbReference>
<dbReference type="EMBL" id="CAJPIZ010004490">
    <property type="protein sequence ID" value="CAG2107589.1"/>
    <property type="molecule type" value="Genomic_DNA"/>
</dbReference>
<proteinExistence type="inferred from homology"/>
<dbReference type="GO" id="GO:0007399">
    <property type="term" value="P:nervous system development"/>
    <property type="evidence" value="ECO:0007669"/>
    <property type="project" value="UniProtKB-KW"/>
</dbReference>
<dbReference type="EMBL" id="OC859065">
    <property type="protein sequence ID" value="CAD7627159.1"/>
    <property type="molecule type" value="Genomic_DNA"/>
</dbReference>
<dbReference type="InterPro" id="IPR000602">
    <property type="entry name" value="Glyco_hydro_38_N"/>
</dbReference>
<evidence type="ECO:0000313" key="21">
    <source>
        <dbReference type="EMBL" id="CAD7627159.1"/>
    </source>
</evidence>
<evidence type="ECO:0000256" key="5">
    <source>
        <dbReference type="ARBA" id="ARBA00022473"/>
    </source>
</evidence>
<keyword evidence="12" id="KW-0805">Transcription regulation</keyword>
<feature type="domain" description="BHLH" evidence="20">
    <location>
        <begin position="926"/>
        <end position="978"/>
    </location>
</feature>
<dbReference type="GO" id="GO:0005634">
    <property type="term" value="C:nucleus"/>
    <property type="evidence" value="ECO:0007669"/>
    <property type="project" value="UniProtKB-SubCell"/>
</dbReference>
<dbReference type="SUPFAM" id="SSF88688">
    <property type="entry name" value="Families 57/38 glycoside transferase middle domain"/>
    <property type="match status" value="1"/>
</dbReference>
<dbReference type="PANTHER" id="PTHR11607:SF3">
    <property type="entry name" value="LYSOSOMAL ALPHA-MANNOSIDASE"/>
    <property type="match status" value="1"/>
</dbReference>
<keyword evidence="7" id="KW-0732">Signal</keyword>
<dbReference type="InterPro" id="IPR050843">
    <property type="entry name" value="Glycosyl_Hydrlase_38"/>
</dbReference>
<evidence type="ECO:0000256" key="17">
    <source>
        <dbReference type="ARBA" id="ARBA00023295"/>
    </source>
</evidence>
<dbReference type="Gene3D" id="1.20.1270.50">
    <property type="entry name" value="Glycoside hydrolase family 38, central domain"/>
    <property type="match status" value="2"/>
</dbReference>
<evidence type="ECO:0000256" key="13">
    <source>
        <dbReference type="ARBA" id="ARBA00023157"/>
    </source>
</evidence>
<dbReference type="InterPro" id="IPR041147">
    <property type="entry name" value="GH38_C"/>
</dbReference>
<keyword evidence="11" id="KW-0524">Neurogenesis</keyword>
<evidence type="ECO:0000256" key="15">
    <source>
        <dbReference type="ARBA" id="ARBA00023180"/>
    </source>
</evidence>
<keyword evidence="14" id="KW-0804">Transcription</keyword>
<dbReference type="FunFam" id="4.10.280.10:FF:000025">
    <property type="entry name" value="protein atonal homolog 7"/>
    <property type="match status" value="1"/>
</dbReference>
<evidence type="ECO:0000256" key="7">
    <source>
        <dbReference type="ARBA" id="ARBA00022729"/>
    </source>
</evidence>
<dbReference type="SMART" id="SM00872">
    <property type="entry name" value="Alpha-mann_mid"/>
    <property type="match status" value="1"/>
</dbReference>
<dbReference type="Pfam" id="PF17677">
    <property type="entry name" value="Glyco_hydro38C2"/>
    <property type="match status" value="1"/>
</dbReference>
<comment type="subcellular location">
    <subcellularLocation>
        <location evidence="2">Nucleus</location>
    </subcellularLocation>
</comment>
<dbReference type="Gene3D" id="3.20.110.10">
    <property type="entry name" value="Glycoside hydrolase 38, N terminal domain"/>
    <property type="match status" value="1"/>
</dbReference>
<dbReference type="GO" id="GO:0030246">
    <property type="term" value="F:carbohydrate binding"/>
    <property type="evidence" value="ECO:0007669"/>
    <property type="project" value="InterPro"/>
</dbReference>
<keyword evidence="22" id="KW-1185">Reference proteome</keyword>
<evidence type="ECO:0000256" key="19">
    <source>
        <dbReference type="SAM" id="MobiDB-lite"/>
    </source>
</evidence>
<dbReference type="FunFam" id="1.20.1270.50:FF:000003">
    <property type="entry name" value="Alpha-mannosidase"/>
    <property type="match status" value="1"/>
</dbReference>
<dbReference type="InterPro" id="IPR037094">
    <property type="entry name" value="Glyco_hydro_38_cen_sf"/>
</dbReference>
<dbReference type="Pfam" id="PF07748">
    <property type="entry name" value="Glyco_hydro_38C"/>
    <property type="match status" value="1"/>
</dbReference>
<dbReference type="InterPro" id="IPR048534">
    <property type="entry name" value="Man2a1-like_dom"/>
</dbReference>
<feature type="non-terminal residue" evidence="21">
    <location>
        <position position="1"/>
    </location>
</feature>
<organism evidence="21">
    <name type="scientific">Medioppia subpectinata</name>
    <dbReference type="NCBI Taxonomy" id="1979941"/>
    <lineage>
        <taxon>Eukaryota</taxon>
        <taxon>Metazoa</taxon>
        <taxon>Ecdysozoa</taxon>
        <taxon>Arthropoda</taxon>
        <taxon>Chelicerata</taxon>
        <taxon>Arachnida</taxon>
        <taxon>Acari</taxon>
        <taxon>Acariformes</taxon>
        <taxon>Sarcoptiformes</taxon>
        <taxon>Oribatida</taxon>
        <taxon>Brachypylina</taxon>
        <taxon>Oppioidea</taxon>
        <taxon>Oppiidae</taxon>
        <taxon>Medioppia</taxon>
    </lineage>
</organism>
<keyword evidence="8" id="KW-0221">Differentiation</keyword>
<keyword evidence="16" id="KW-0539">Nucleus</keyword>
<evidence type="ECO:0000256" key="4">
    <source>
        <dbReference type="ARBA" id="ARBA00012752"/>
    </source>
</evidence>
<dbReference type="SUPFAM" id="SSF74650">
    <property type="entry name" value="Galactose mutarotase-like"/>
    <property type="match status" value="1"/>
</dbReference>
<dbReference type="Pfam" id="PF21260">
    <property type="entry name" value="Laman-like_dom"/>
    <property type="match status" value="1"/>
</dbReference>
<dbReference type="Pfam" id="PF00010">
    <property type="entry name" value="HLH"/>
    <property type="match status" value="1"/>
</dbReference>
<evidence type="ECO:0000313" key="22">
    <source>
        <dbReference type="Proteomes" id="UP000759131"/>
    </source>
</evidence>
<evidence type="ECO:0000256" key="3">
    <source>
        <dbReference type="ARBA" id="ARBA00009792"/>
    </source>
</evidence>
<feature type="region of interest" description="Disordered" evidence="19">
    <location>
        <begin position="881"/>
        <end position="910"/>
    </location>
</feature>
<dbReference type="SUPFAM" id="SSF88713">
    <property type="entry name" value="Glycoside hydrolase/deacetylase"/>
    <property type="match status" value="1"/>
</dbReference>